<accession>A0A640SBR6</accession>
<feature type="compositionally biased region" description="Low complexity" evidence="1">
    <location>
        <begin position="160"/>
        <end position="186"/>
    </location>
</feature>
<feature type="region of interest" description="Disordered" evidence="1">
    <location>
        <begin position="148"/>
        <end position="193"/>
    </location>
</feature>
<reference evidence="2 3" key="1">
    <citation type="submission" date="2019-12" db="EMBL/GenBank/DDBJ databases">
        <title>Whole genome shotgun sequence of Streptomyces caniferus NBRC 15389.</title>
        <authorList>
            <person name="Ichikawa N."/>
            <person name="Kimura A."/>
            <person name="Kitahashi Y."/>
            <person name="Komaki H."/>
            <person name="Tamura T."/>
        </authorList>
    </citation>
    <scope>NUCLEOTIDE SEQUENCE [LARGE SCALE GENOMIC DNA]</scope>
    <source>
        <strain evidence="2 3">NBRC 15389</strain>
    </source>
</reference>
<proteinExistence type="predicted"/>
<evidence type="ECO:0000313" key="3">
    <source>
        <dbReference type="Proteomes" id="UP000435837"/>
    </source>
</evidence>
<organism evidence="2 3">
    <name type="scientific">Streptomyces caniferus</name>
    <dbReference type="NCBI Taxonomy" id="285557"/>
    <lineage>
        <taxon>Bacteria</taxon>
        <taxon>Bacillati</taxon>
        <taxon>Actinomycetota</taxon>
        <taxon>Actinomycetes</taxon>
        <taxon>Kitasatosporales</taxon>
        <taxon>Streptomycetaceae</taxon>
        <taxon>Streptomyces</taxon>
    </lineage>
</organism>
<evidence type="ECO:0000313" key="2">
    <source>
        <dbReference type="EMBL" id="GFE08590.1"/>
    </source>
</evidence>
<evidence type="ECO:0000256" key="1">
    <source>
        <dbReference type="SAM" id="MobiDB-lite"/>
    </source>
</evidence>
<comment type="caution">
    <text evidence="2">The sequence shown here is derived from an EMBL/GenBank/DDBJ whole genome shotgun (WGS) entry which is preliminary data.</text>
</comment>
<dbReference type="Proteomes" id="UP000435837">
    <property type="component" value="Unassembled WGS sequence"/>
</dbReference>
<name>A0A640SBR6_9ACTN</name>
<gene>
    <name evidence="2" type="ORF">Scani_48580</name>
</gene>
<sequence>MNNTPVADARALRATASAFDAQRGKLPVPGDPHRSADTVAVARQISQLGTLITTLGDQVLFRANAETQAPHSARVITSFAAAVEPASQAASALGAAVHQLSFLDHTEHLSDQPDARDARGVAPMVVEDALGMADTALLDAADSLHAASATVSPPSVRLQAARSRSTTTAPSPAPSSARAPTAAAPPNRITRSR</sequence>
<protein>
    <submittedName>
        <fullName evidence="2">Uncharacterized protein</fullName>
    </submittedName>
</protein>
<dbReference type="AlphaFoldDB" id="A0A640SBR6"/>
<dbReference type="EMBL" id="BLIN01000005">
    <property type="protein sequence ID" value="GFE08590.1"/>
    <property type="molecule type" value="Genomic_DNA"/>
</dbReference>